<reference evidence="3" key="1">
    <citation type="journal article" date="2015" name="PeerJ">
        <title>First genomic representation of candidate bacterial phylum KSB3 points to enhanced environmental sensing as a trigger of wastewater bulking.</title>
        <authorList>
            <person name="Sekiguchi Y."/>
            <person name="Ohashi A."/>
            <person name="Parks D.H."/>
            <person name="Yamauchi T."/>
            <person name="Tyson G.W."/>
            <person name="Hugenholtz P."/>
        </authorList>
    </citation>
    <scope>NUCLEOTIDE SEQUENCE [LARGE SCALE GENOMIC DNA]</scope>
</reference>
<evidence type="ECO:0000313" key="4">
    <source>
        <dbReference type="Proteomes" id="UP000030661"/>
    </source>
</evidence>
<proteinExistence type="inferred from homology"/>
<dbReference type="SUPFAM" id="SSF56281">
    <property type="entry name" value="Metallo-hydrolase/oxidoreductase"/>
    <property type="match status" value="1"/>
</dbReference>
<dbReference type="InterPro" id="IPR045761">
    <property type="entry name" value="ODP_dom"/>
</dbReference>
<dbReference type="SMART" id="SM00849">
    <property type="entry name" value="Lactamase_B"/>
    <property type="match status" value="1"/>
</dbReference>
<evidence type="ECO:0000256" key="1">
    <source>
        <dbReference type="ARBA" id="ARBA00007121"/>
    </source>
</evidence>
<dbReference type="Proteomes" id="UP000030661">
    <property type="component" value="Unassembled WGS sequence"/>
</dbReference>
<feature type="domain" description="Flavodoxin-like" evidence="2">
    <location>
        <begin position="253"/>
        <end position="392"/>
    </location>
</feature>
<dbReference type="Pfam" id="PF19583">
    <property type="entry name" value="ODP"/>
    <property type="match status" value="1"/>
</dbReference>
<gene>
    <name evidence="3" type="ORF">U27_06301</name>
</gene>
<evidence type="ECO:0000259" key="2">
    <source>
        <dbReference type="PROSITE" id="PS50902"/>
    </source>
</evidence>
<dbReference type="HOGENOM" id="CLU_017490_1_0_0"/>
<dbReference type="eggNOG" id="COG0426">
    <property type="taxonomic scope" value="Bacteria"/>
</dbReference>
<dbReference type="Gene3D" id="3.60.15.10">
    <property type="entry name" value="Ribonuclease Z/Hydroxyacylglutathione hydrolase-like"/>
    <property type="match status" value="1"/>
</dbReference>
<keyword evidence="4" id="KW-1185">Reference proteome</keyword>
<dbReference type="PROSITE" id="PS50902">
    <property type="entry name" value="FLAVODOXIN_LIKE"/>
    <property type="match status" value="1"/>
</dbReference>
<dbReference type="Gene3D" id="3.40.50.360">
    <property type="match status" value="1"/>
</dbReference>
<dbReference type="GO" id="GO:0009055">
    <property type="term" value="F:electron transfer activity"/>
    <property type="evidence" value="ECO:0007669"/>
    <property type="project" value="InterPro"/>
</dbReference>
<dbReference type="InterPro" id="IPR029039">
    <property type="entry name" value="Flavoprotein-like_sf"/>
</dbReference>
<protein>
    <submittedName>
        <fullName evidence="3">Beta-lactamase domain protein</fullName>
    </submittedName>
</protein>
<dbReference type="Pfam" id="PF00258">
    <property type="entry name" value="Flavodoxin_1"/>
    <property type="match status" value="1"/>
</dbReference>
<dbReference type="PANTHER" id="PTHR43717:SF1">
    <property type="entry name" value="ANAEROBIC NITRIC OXIDE REDUCTASE FLAVORUBREDOXIN"/>
    <property type="match status" value="1"/>
</dbReference>
<evidence type="ECO:0000313" key="3">
    <source>
        <dbReference type="EMBL" id="GAK59317.1"/>
    </source>
</evidence>
<dbReference type="PIRSF" id="PIRSF005243">
    <property type="entry name" value="ROO"/>
    <property type="match status" value="1"/>
</dbReference>
<dbReference type="STRING" id="1499967.U27_06301"/>
<dbReference type="GO" id="GO:0046872">
    <property type="term" value="F:metal ion binding"/>
    <property type="evidence" value="ECO:0007669"/>
    <property type="project" value="InterPro"/>
</dbReference>
<dbReference type="AlphaFoldDB" id="A0A081C412"/>
<dbReference type="GO" id="GO:0016491">
    <property type="term" value="F:oxidoreductase activity"/>
    <property type="evidence" value="ECO:0007669"/>
    <property type="project" value="InterPro"/>
</dbReference>
<dbReference type="InterPro" id="IPR016440">
    <property type="entry name" value="Rubredoxin-O_OxRdtase"/>
</dbReference>
<dbReference type="GO" id="GO:0010181">
    <property type="term" value="F:FMN binding"/>
    <property type="evidence" value="ECO:0007669"/>
    <property type="project" value="InterPro"/>
</dbReference>
<dbReference type="PANTHER" id="PTHR43717">
    <property type="entry name" value="ANAEROBIC NITRIC OXIDE REDUCTASE FLAVORUBREDOXIN"/>
    <property type="match status" value="1"/>
</dbReference>
<sequence length="397" mass="44506">MNAAVPISQEIAWIGVNDRETHLFEALWPLPEGISYNAYMICDEKVALIDTVKINSALSYLEKISAMLPAGKKVDYLIINHMEPDHSGSIKVLLQQFPDLQIVGNKKTMGFLEGFYDITENLHVVKDGDVLDLGKHKLRFYLTPMVHWPETMMTYDTVDKVLFSGDAFGGFGTLDGGIFDDEVNIAFYKDEIRRYFSNIVGKFGKPVLNAIQKLQNLDIRVVAPTHGPIWRQDPAHIVEDYRRWSAHETEIGVVIAYGSMYGNTEKMADTIARGLAEAGIENVRVLNVSKTHVSYIINDIWRFKGLILGSCTYNLGLFPPMDSLIRHLENKLLTNRVLGIFGSYSWSGGGVSALKAFGEQSNWKVVEPVIEAQYAPHAEEMEQCAALARNMANEINT</sequence>
<comment type="similarity">
    <text evidence="1">In the N-terminal section; belongs to the zinc metallo-hydrolase group 3 family.</text>
</comment>
<name>A0A081C412_VECG1</name>
<dbReference type="EMBL" id="DF820470">
    <property type="protein sequence ID" value="GAK59317.1"/>
    <property type="molecule type" value="Genomic_DNA"/>
</dbReference>
<dbReference type="InterPro" id="IPR008254">
    <property type="entry name" value="Flavodoxin/NO_synth"/>
</dbReference>
<dbReference type="InterPro" id="IPR036866">
    <property type="entry name" value="RibonucZ/Hydroxyglut_hydro"/>
</dbReference>
<dbReference type="InterPro" id="IPR001279">
    <property type="entry name" value="Metallo-B-lactamas"/>
</dbReference>
<dbReference type="CDD" id="cd07709">
    <property type="entry name" value="flavodiiron_proteins_MBL-fold"/>
    <property type="match status" value="1"/>
</dbReference>
<accession>A0A081C412</accession>
<dbReference type="SUPFAM" id="SSF52218">
    <property type="entry name" value="Flavoproteins"/>
    <property type="match status" value="1"/>
</dbReference>
<organism evidence="3">
    <name type="scientific">Vecturithrix granuli</name>
    <dbReference type="NCBI Taxonomy" id="1499967"/>
    <lineage>
        <taxon>Bacteria</taxon>
        <taxon>Candidatus Moduliflexota</taxon>
        <taxon>Candidatus Vecturitrichia</taxon>
        <taxon>Candidatus Vecturitrichales</taxon>
        <taxon>Candidatus Vecturitrichaceae</taxon>
        <taxon>Candidatus Vecturithrix</taxon>
    </lineage>
</organism>